<sequence>MIQVESAQRSVEESEDSFIRTRAVGNLFSDEDDDDEDHILPNEGRSLEPLAGLASYSGLAHGENDADSLIYPLDNETADASPRVHDGRSNDCRRNVANRIRQQRLPGTPIFHEQLNRIVIFWVWTGLWWSERTKVDLGASDPLQVEWEACRFVEHYYANLRDAH</sequence>
<dbReference type="EMBL" id="CP055900">
    <property type="protein sequence ID" value="QKX59652.1"/>
    <property type="molecule type" value="Genomic_DNA"/>
</dbReference>
<dbReference type="GeneID" id="55994282"/>
<keyword evidence="3" id="KW-1185">Reference proteome</keyword>
<evidence type="ECO:0000256" key="1">
    <source>
        <dbReference type="SAM" id="MobiDB-lite"/>
    </source>
</evidence>
<dbReference type="RefSeq" id="XP_035345829.1">
    <property type="nucleotide sequence ID" value="XM_035489936.1"/>
</dbReference>
<proteinExistence type="predicted"/>
<evidence type="ECO:0000313" key="3">
    <source>
        <dbReference type="Proteomes" id="UP000509510"/>
    </source>
</evidence>
<evidence type="ECO:0000313" key="2">
    <source>
        <dbReference type="EMBL" id="QKX59652.1"/>
    </source>
</evidence>
<reference evidence="3" key="1">
    <citation type="submission" date="2020-06" db="EMBL/GenBank/DDBJ databases">
        <title>A chromosome-scale genome assembly of Talaromyces rugulosus W13939.</title>
        <authorList>
            <person name="Wang B."/>
            <person name="Guo L."/>
            <person name="Ye K."/>
            <person name="Wang L."/>
        </authorList>
    </citation>
    <scope>NUCLEOTIDE SEQUENCE [LARGE SCALE GENOMIC DNA]</scope>
    <source>
        <strain evidence="3">W13939</strain>
    </source>
</reference>
<name>A0A7H8QZY8_TALRU</name>
<accession>A0A7H8QZY8</accession>
<feature type="region of interest" description="Disordered" evidence="1">
    <location>
        <begin position="22"/>
        <end position="43"/>
    </location>
</feature>
<dbReference type="AlphaFoldDB" id="A0A7H8QZY8"/>
<dbReference type="Proteomes" id="UP000509510">
    <property type="component" value="Chromosome III"/>
</dbReference>
<gene>
    <name evidence="2" type="ORF">TRUGW13939_06789</name>
</gene>
<dbReference type="KEGG" id="trg:TRUGW13939_06789"/>
<protein>
    <submittedName>
        <fullName evidence="2">Uncharacterized protein</fullName>
    </submittedName>
</protein>
<dbReference type="OrthoDB" id="10648014at2759"/>
<organism evidence="2 3">
    <name type="scientific">Talaromyces rugulosus</name>
    <name type="common">Penicillium rugulosum</name>
    <dbReference type="NCBI Taxonomy" id="121627"/>
    <lineage>
        <taxon>Eukaryota</taxon>
        <taxon>Fungi</taxon>
        <taxon>Dikarya</taxon>
        <taxon>Ascomycota</taxon>
        <taxon>Pezizomycotina</taxon>
        <taxon>Eurotiomycetes</taxon>
        <taxon>Eurotiomycetidae</taxon>
        <taxon>Eurotiales</taxon>
        <taxon>Trichocomaceae</taxon>
        <taxon>Talaromyces</taxon>
        <taxon>Talaromyces sect. Islandici</taxon>
    </lineage>
</organism>